<evidence type="ECO:0000256" key="5">
    <source>
        <dbReference type="ARBA" id="ARBA00023014"/>
    </source>
</evidence>
<reference evidence="10 11" key="1">
    <citation type="submission" date="2017-09" db="EMBL/GenBank/DDBJ databases">
        <authorList>
            <person name="Ehlers B."/>
            <person name="Leendertz F.H."/>
        </authorList>
    </citation>
    <scope>NUCLEOTIDE SEQUENCE [LARGE SCALE GENOMIC DNA]</scope>
    <source>
        <strain evidence="10 11">CGMCC 4.7095</strain>
    </source>
</reference>
<dbReference type="InterPro" id="IPR042096">
    <property type="entry name" value="Dihydro-acid_dehy_C"/>
</dbReference>
<dbReference type="FunFam" id="3.50.30.80:FF:000001">
    <property type="entry name" value="Dihydroxy-acid dehydratase"/>
    <property type="match status" value="1"/>
</dbReference>
<keyword evidence="2" id="KW-0001">2Fe-2S</keyword>
<keyword evidence="5" id="KW-0411">Iron-sulfur</keyword>
<dbReference type="OrthoDB" id="9807077at2"/>
<dbReference type="InterPro" id="IPR052352">
    <property type="entry name" value="Sugar_Degrad_Dehydratases"/>
</dbReference>
<dbReference type="InterPro" id="IPR037237">
    <property type="entry name" value="IlvD/EDD_N"/>
</dbReference>
<evidence type="ECO:0000313" key="11">
    <source>
        <dbReference type="Proteomes" id="UP000219072"/>
    </source>
</evidence>
<keyword evidence="3" id="KW-0479">Metal-binding</keyword>
<dbReference type="NCBIfam" id="NF009560">
    <property type="entry name" value="PRK13017.1"/>
    <property type="match status" value="1"/>
</dbReference>
<comment type="similarity">
    <text evidence="1">Belongs to the IlvD/Edd family.</text>
</comment>
<dbReference type="NCBIfam" id="NF004784">
    <property type="entry name" value="PRK06131.1"/>
    <property type="match status" value="1"/>
</dbReference>
<dbReference type="GO" id="GO:0051537">
    <property type="term" value="F:2 iron, 2 sulfur cluster binding"/>
    <property type="evidence" value="ECO:0007669"/>
    <property type="project" value="UniProtKB-KW"/>
</dbReference>
<dbReference type="InterPro" id="IPR000581">
    <property type="entry name" value="ILV_EDD_N"/>
</dbReference>
<evidence type="ECO:0000256" key="7">
    <source>
        <dbReference type="ARBA" id="ARBA00023304"/>
    </source>
</evidence>
<sequence length="580" mass="61969">MSQQRDGARRSAEWFGAEGRNGMIHRSWMRNQGLGPEVFDGRPVIGVASSWSELTPCNAHLRDVADYVKRGVWQAGGLPLEFPVMSLGETLMRPTTMLFRNLMAMEVEETIRANPLDGVVLLSGCDKTTPAMLMGAASVDLPALMVTGGPMLNGKFQGRDIGSGTDVWRLSEEVRAGRLDEADLAEAEGCMSRSRGHCMTMGTASTMACVAEALGMQLSGSAAIPAVDARRYALAQAAGRRAVALVEEDLRPSAVLNRDAFENAIRANAALGGSTNAVVHLLALAGRVGVPLTLDDFDALTTEVPVLVDLMPSGRFLMEDFYYAGGLPVVLRELDELGLLHREAVTVSGRDMATETETARCWNREVIRSGEEPFRPAGEGTVVLRGSLAPDGAVLKVSAASPELLTHRGRALVYDRVEEYIAAADDPELPVTQDTVIVVRNAGPRGYPGFPEVGNVPVPKVLLEAGVTDVLRISDARMSGTGYGSCVLHVAPEAAVGGPLALVRTGDWIELDVAARRLDLDVPEDELAARAKEPRPEPEDAAPTRGWAKLYVEHVTQANEGADLDFLVGGSGDAVPRHSH</sequence>
<evidence type="ECO:0000256" key="6">
    <source>
        <dbReference type="ARBA" id="ARBA00023239"/>
    </source>
</evidence>
<dbReference type="PROSITE" id="PS00886">
    <property type="entry name" value="ILVD_EDD_1"/>
    <property type="match status" value="1"/>
</dbReference>
<dbReference type="SUPFAM" id="SSF52016">
    <property type="entry name" value="LeuD/IlvD-like"/>
    <property type="match status" value="1"/>
</dbReference>
<evidence type="ECO:0000313" key="10">
    <source>
        <dbReference type="EMBL" id="SOD63505.1"/>
    </source>
</evidence>
<keyword evidence="11" id="KW-1185">Reference proteome</keyword>
<dbReference type="InterPro" id="IPR020558">
    <property type="entry name" value="DiOHA_6PGluconate_deHydtase_CS"/>
</dbReference>
<name>A0A286DXW2_9ACTN</name>
<dbReference type="PANTHER" id="PTHR43183">
    <property type="entry name" value="HYPOTHETICAL DIHYDROXYACID DEHYDRATASE (EUROFUNG)-RELATED"/>
    <property type="match status" value="1"/>
</dbReference>
<evidence type="ECO:0000259" key="9">
    <source>
        <dbReference type="Pfam" id="PF24877"/>
    </source>
</evidence>
<dbReference type="RefSeq" id="WP_097231979.1">
    <property type="nucleotide sequence ID" value="NZ_OCNE01000011.1"/>
</dbReference>
<dbReference type="SUPFAM" id="SSF143975">
    <property type="entry name" value="IlvD/EDD N-terminal domain-like"/>
    <property type="match status" value="1"/>
</dbReference>
<dbReference type="Gene3D" id="3.50.30.80">
    <property type="entry name" value="IlvD/EDD C-terminal domain-like"/>
    <property type="match status" value="1"/>
</dbReference>
<feature type="domain" description="Dihydroxy-acid/6-phosphogluconate dehydratase N-terminal" evidence="8">
    <location>
        <begin position="42"/>
        <end position="353"/>
    </location>
</feature>
<organism evidence="10 11">
    <name type="scientific">Streptomyces zhaozhouensis</name>
    <dbReference type="NCBI Taxonomy" id="1300267"/>
    <lineage>
        <taxon>Bacteria</taxon>
        <taxon>Bacillati</taxon>
        <taxon>Actinomycetota</taxon>
        <taxon>Actinomycetes</taxon>
        <taxon>Kitasatosporales</taxon>
        <taxon>Streptomycetaceae</taxon>
        <taxon>Streptomyces</taxon>
    </lineage>
</organism>
<dbReference type="PANTHER" id="PTHR43183:SF1">
    <property type="entry name" value="HYPOTHETICAL DIHYDROXY-ACID DEHYDRATASE (EUROFUNG)-RELATED"/>
    <property type="match status" value="1"/>
</dbReference>
<evidence type="ECO:0000256" key="3">
    <source>
        <dbReference type="ARBA" id="ARBA00022723"/>
    </source>
</evidence>
<dbReference type="Pfam" id="PF00920">
    <property type="entry name" value="ILVD_EDD_N"/>
    <property type="match status" value="1"/>
</dbReference>
<dbReference type="EMBL" id="OCNE01000011">
    <property type="protein sequence ID" value="SOD63505.1"/>
    <property type="molecule type" value="Genomic_DNA"/>
</dbReference>
<keyword evidence="7" id="KW-0028">Amino-acid biosynthesis</keyword>
<dbReference type="Pfam" id="PF24877">
    <property type="entry name" value="ILV_EDD_C"/>
    <property type="match status" value="1"/>
</dbReference>
<dbReference type="GO" id="GO:0009082">
    <property type="term" value="P:branched-chain amino acid biosynthetic process"/>
    <property type="evidence" value="ECO:0007669"/>
    <property type="project" value="UniProtKB-KW"/>
</dbReference>
<evidence type="ECO:0000259" key="8">
    <source>
        <dbReference type="Pfam" id="PF00920"/>
    </source>
</evidence>
<dbReference type="GO" id="GO:0016836">
    <property type="term" value="F:hydro-lyase activity"/>
    <property type="evidence" value="ECO:0007669"/>
    <property type="project" value="UniProtKB-ARBA"/>
</dbReference>
<gene>
    <name evidence="10" type="ORF">SAMN06297387_11152</name>
</gene>
<accession>A0A286DXW2</accession>
<evidence type="ECO:0000256" key="1">
    <source>
        <dbReference type="ARBA" id="ARBA00006486"/>
    </source>
</evidence>
<evidence type="ECO:0000256" key="2">
    <source>
        <dbReference type="ARBA" id="ARBA00022714"/>
    </source>
</evidence>
<feature type="domain" description="Dihydroxy-acid/6-phosphogluconate dehydratase C-terminal" evidence="9">
    <location>
        <begin position="365"/>
        <end position="562"/>
    </location>
</feature>
<dbReference type="Proteomes" id="UP000219072">
    <property type="component" value="Unassembled WGS sequence"/>
</dbReference>
<dbReference type="GO" id="GO:0046872">
    <property type="term" value="F:metal ion binding"/>
    <property type="evidence" value="ECO:0007669"/>
    <property type="project" value="UniProtKB-KW"/>
</dbReference>
<keyword evidence="6" id="KW-0456">Lyase</keyword>
<protein>
    <submittedName>
        <fullName evidence="10">Dihydroxyacid dehydratase</fullName>
    </submittedName>
</protein>
<keyword evidence="7" id="KW-0100">Branched-chain amino acid biosynthesis</keyword>
<dbReference type="InterPro" id="IPR056740">
    <property type="entry name" value="ILV_EDD_C"/>
</dbReference>
<dbReference type="AlphaFoldDB" id="A0A286DXW2"/>
<keyword evidence="4" id="KW-0408">Iron</keyword>
<evidence type="ECO:0000256" key="4">
    <source>
        <dbReference type="ARBA" id="ARBA00023004"/>
    </source>
</evidence>
<proteinExistence type="inferred from homology"/>